<dbReference type="PANTHER" id="PTHR45934">
    <property type="entry name" value="FAD/NAD(P)-BINDING OXIDOREDUCTASE FAMILY PROTEIN"/>
    <property type="match status" value="1"/>
</dbReference>
<dbReference type="GeneID" id="17041260"/>
<comment type="caution">
    <text evidence="5">The sequence shown here is derived from an EMBL/GenBank/DDBJ whole genome shotgun (WGS) entry which is preliminary data.</text>
</comment>
<evidence type="ECO:0000259" key="4">
    <source>
        <dbReference type="Pfam" id="PF01494"/>
    </source>
</evidence>
<keyword evidence="2" id="KW-0503">Monooxygenase</keyword>
<keyword evidence="6" id="KW-1185">Reference proteome</keyword>
<dbReference type="InterPro" id="IPR002938">
    <property type="entry name" value="FAD-bd"/>
</dbReference>
<accession>I0YY03</accession>
<organism evidence="5 6">
    <name type="scientific">Coccomyxa subellipsoidea (strain C-169)</name>
    <name type="common">Green microalga</name>
    <dbReference type="NCBI Taxonomy" id="574566"/>
    <lineage>
        <taxon>Eukaryota</taxon>
        <taxon>Viridiplantae</taxon>
        <taxon>Chlorophyta</taxon>
        <taxon>core chlorophytes</taxon>
        <taxon>Trebouxiophyceae</taxon>
        <taxon>Trebouxiophyceae incertae sedis</taxon>
        <taxon>Coccomyxaceae</taxon>
        <taxon>Coccomyxa</taxon>
        <taxon>Coccomyxa subellipsoidea</taxon>
    </lineage>
</organism>
<feature type="non-terminal residue" evidence="5">
    <location>
        <position position="1"/>
    </location>
</feature>
<evidence type="ECO:0000256" key="3">
    <source>
        <dbReference type="ARBA" id="ARBA00024018"/>
    </source>
</evidence>
<dbReference type="InterPro" id="IPR036188">
    <property type="entry name" value="FAD/NAD-bd_sf"/>
</dbReference>
<keyword evidence="1" id="KW-0560">Oxidoreductase</keyword>
<dbReference type="Gene3D" id="3.50.50.60">
    <property type="entry name" value="FAD/NAD(P)-binding domain"/>
    <property type="match status" value="1"/>
</dbReference>
<comment type="similarity">
    <text evidence="3">Belongs to the 3-hydroxybenzoate 6-hydroxylase family.</text>
</comment>
<dbReference type="OrthoDB" id="655030at2759"/>
<dbReference type="Proteomes" id="UP000007264">
    <property type="component" value="Unassembled WGS sequence"/>
</dbReference>
<name>I0YY03_COCSC</name>
<proteinExistence type="inferred from homology"/>
<dbReference type="GO" id="GO:0004497">
    <property type="term" value="F:monooxygenase activity"/>
    <property type="evidence" value="ECO:0007669"/>
    <property type="project" value="UniProtKB-KW"/>
</dbReference>
<dbReference type="AlphaFoldDB" id="I0YY03"/>
<dbReference type="STRING" id="574566.I0YY03"/>
<dbReference type="KEGG" id="csl:COCSUDRAFT_15686"/>
<evidence type="ECO:0000313" key="6">
    <source>
        <dbReference type="Proteomes" id="UP000007264"/>
    </source>
</evidence>
<evidence type="ECO:0000256" key="2">
    <source>
        <dbReference type="ARBA" id="ARBA00023033"/>
    </source>
</evidence>
<dbReference type="EMBL" id="AGSI01000008">
    <property type="protein sequence ID" value="EIE23272.1"/>
    <property type="molecule type" value="Genomic_DNA"/>
</dbReference>
<feature type="domain" description="FAD-binding" evidence="4">
    <location>
        <begin position="3"/>
        <end position="286"/>
    </location>
</feature>
<evidence type="ECO:0000256" key="1">
    <source>
        <dbReference type="ARBA" id="ARBA00023002"/>
    </source>
</evidence>
<reference evidence="5 6" key="1">
    <citation type="journal article" date="2012" name="Genome Biol.">
        <title>The genome of the polar eukaryotic microalga coccomyxa subellipsoidea reveals traits of cold adaptation.</title>
        <authorList>
            <person name="Blanc G."/>
            <person name="Agarkova I."/>
            <person name="Grimwood J."/>
            <person name="Kuo A."/>
            <person name="Brueggeman A."/>
            <person name="Dunigan D."/>
            <person name="Gurnon J."/>
            <person name="Ladunga I."/>
            <person name="Lindquist E."/>
            <person name="Lucas S."/>
            <person name="Pangilinan J."/>
            <person name="Proschold T."/>
            <person name="Salamov A."/>
            <person name="Schmutz J."/>
            <person name="Weeks D."/>
            <person name="Yamada T."/>
            <person name="Claverie J.M."/>
            <person name="Grigoriev I."/>
            <person name="Van Etten J."/>
            <person name="Lomsadze A."/>
            <person name="Borodovsky M."/>
        </authorList>
    </citation>
    <scope>NUCLEOTIDE SEQUENCE [LARGE SCALE GENOMIC DNA]</scope>
    <source>
        <strain evidence="5 6">C-169</strain>
    </source>
</reference>
<sequence length="308" mass="32589">EDAVIIVGAGIAGLSAAASLHKVGVRAVVLEREGGPREEGSAITFWPNAFRVLDALGVAAPVRESHPLVRSFGLDECEGSPHDARIVRRNSLLAALRTAVPDGATHYGVTIADVHATETGAEVELATGERLRCKAVVGADGVKSRIAAKLGLKPATYAGEVYYRGVATFPEGVPEPPGTLRMIWSQRGVRVGISTISATECFWFTTLACPEQAKMETPEKRQARSLLQLAKARSQPDAIRHTPADNISRSRIVDRWLKNGTILGQGCITVAGDALHPMTPSLGQGGCIALEVGTPAPFCLASPNREGY</sequence>
<dbReference type="eggNOG" id="KOG2614">
    <property type="taxonomic scope" value="Eukaryota"/>
</dbReference>
<gene>
    <name evidence="5" type="ORF">COCSUDRAFT_15686</name>
</gene>
<dbReference type="Pfam" id="PF01494">
    <property type="entry name" value="FAD_binding_3"/>
    <property type="match status" value="1"/>
</dbReference>
<evidence type="ECO:0000313" key="5">
    <source>
        <dbReference type="EMBL" id="EIE23272.1"/>
    </source>
</evidence>
<dbReference type="InterPro" id="IPR044560">
    <property type="entry name" value="MOase"/>
</dbReference>
<dbReference type="PRINTS" id="PR00420">
    <property type="entry name" value="RNGMNOXGNASE"/>
</dbReference>
<dbReference type="GO" id="GO:0071949">
    <property type="term" value="F:FAD binding"/>
    <property type="evidence" value="ECO:0007669"/>
    <property type="project" value="InterPro"/>
</dbReference>
<protein>
    <submittedName>
        <fullName evidence="5">FAD/NAD(P)-binding domain-containing protein</fullName>
    </submittedName>
</protein>
<dbReference type="RefSeq" id="XP_005647816.1">
    <property type="nucleotide sequence ID" value="XM_005647759.1"/>
</dbReference>
<dbReference type="SUPFAM" id="SSF51905">
    <property type="entry name" value="FAD/NAD(P)-binding domain"/>
    <property type="match status" value="1"/>
</dbReference>
<dbReference type="PANTHER" id="PTHR45934:SF9">
    <property type="entry name" value="FAD_NAD(P)-BINDING OXIDOREDUCTASE FAMILY PROTEIN"/>
    <property type="match status" value="1"/>
</dbReference>